<comment type="catalytic activity">
    <reaction evidence="6">
        <text>ATP + H2O = ADP + phosphate + H(+)</text>
        <dbReference type="Rhea" id="RHEA:13065"/>
        <dbReference type="ChEBI" id="CHEBI:15377"/>
        <dbReference type="ChEBI" id="CHEBI:15378"/>
        <dbReference type="ChEBI" id="CHEBI:30616"/>
        <dbReference type="ChEBI" id="CHEBI:43474"/>
        <dbReference type="ChEBI" id="CHEBI:456216"/>
    </reaction>
</comment>
<protein>
    <submittedName>
        <fullName evidence="11">ATP-dependent zinc metalloprotease FtsH 1</fullName>
    </submittedName>
</protein>
<feature type="transmembrane region" description="Helical" evidence="9">
    <location>
        <begin position="21"/>
        <end position="40"/>
    </location>
</feature>
<feature type="region of interest" description="Disordered" evidence="8">
    <location>
        <begin position="478"/>
        <end position="516"/>
    </location>
</feature>
<dbReference type="PANTHER" id="PTHR23070">
    <property type="entry name" value="BCS1 AAA-TYPE ATPASE"/>
    <property type="match status" value="1"/>
</dbReference>
<dbReference type="Pfam" id="PF14363">
    <property type="entry name" value="AAA_assoc"/>
    <property type="match status" value="1"/>
</dbReference>
<keyword evidence="9" id="KW-0472">Membrane</keyword>
<dbReference type="InterPro" id="IPR025753">
    <property type="entry name" value="AAA_N_dom"/>
</dbReference>
<feature type="compositionally biased region" description="Acidic residues" evidence="8">
    <location>
        <begin position="482"/>
        <end position="495"/>
    </location>
</feature>
<keyword evidence="3 7" id="KW-0547">Nucleotide-binding</keyword>
<dbReference type="InterPro" id="IPR058017">
    <property type="entry name" value="At3g28540-like_C"/>
</dbReference>
<dbReference type="GO" id="GO:0016887">
    <property type="term" value="F:ATP hydrolysis activity"/>
    <property type="evidence" value="ECO:0007669"/>
    <property type="project" value="InterPro"/>
</dbReference>
<dbReference type="GO" id="GO:0006508">
    <property type="term" value="P:proteolysis"/>
    <property type="evidence" value="ECO:0007669"/>
    <property type="project" value="UniProtKB-KW"/>
</dbReference>
<evidence type="ECO:0000256" key="2">
    <source>
        <dbReference type="ARBA" id="ARBA00007448"/>
    </source>
</evidence>
<organism evidence="11 12">
    <name type="scientific">Zostera marina</name>
    <name type="common">Eelgrass</name>
    <dbReference type="NCBI Taxonomy" id="29655"/>
    <lineage>
        <taxon>Eukaryota</taxon>
        <taxon>Viridiplantae</taxon>
        <taxon>Streptophyta</taxon>
        <taxon>Embryophyta</taxon>
        <taxon>Tracheophyta</taxon>
        <taxon>Spermatophyta</taxon>
        <taxon>Magnoliopsida</taxon>
        <taxon>Liliopsida</taxon>
        <taxon>Zosteraceae</taxon>
        <taxon>Zostera</taxon>
    </lineage>
</organism>
<dbReference type="AlphaFoldDB" id="A0A0K9Q0P8"/>
<dbReference type="InterPro" id="IPR003960">
    <property type="entry name" value="ATPase_AAA_CS"/>
</dbReference>
<name>A0A0K9Q0P8_ZOSMR</name>
<dbReference type="EMBL" id="LFYR01000468">
    <property type="protein sequence ID" value="KMZ74025.1"/>
    <property type="molecule type" value="Genomic_DNA"/>
</dbReference>
<evidence type="ECO:0000256" key="5">
    <source>
        <dbReference type="ARBA" id="ARBA00022842"/>
    </source>
</evidence>
<sequence>MGKNPKMHPTQLAMNFLMEDGWMAKLSSMIASAGFLWYFVSKYLEPFHLDADLSRLVSKLISYFYPYIEIKFPEQSGEKLKRNEAYTTIEQYLGTINTTFARRFKAEFIKDQKKLDLSLDDKEEVIDSFKGIRFWWSSNYVPIKNTQISFYPSSDFKRNYCLKFHRRDNDLVQNEYLNHVMETGKEASIKKRIRKLHTNNRDDHGYFKERLWIHVPFEHPATFDTIAMDPKMKQEIIDDLLTFCGNKDYYKRIGKAWKRGYLLYGPPGTGKSSMVAAMANLLDYDIYDLELTAVKNNSMLRKLLIDTSSKSIIVIEDIDCSSTLTKKRKVKKKKGEEEDEKDKLLGKKEEDLESKVTLSGLLNFIDGLWSSCGSERLIVFTTNHVKKLDPALIRRGRMDKHIELSYCRFEAFKVLAYNYLDINNHPLFTEVENLMAEVKITPADVAENLIPKRRIDKEEDATICLKNLIQALIDCKANPIVDDPEPDEDDDGDEDVEKKEEGTIKKEDEVRDQNKE</sequence>
<feature type="compositionally biased region" description="Basic and acidic residues" evidence="8">
    <location>
        <begin position="496"/>
        <end position="516"/>
    </location>
</feature>
<dbReference type="PROSITE" id="PS00674">
    <property type="entry name" value="AAA"/>
    <property type="match status" value="1"/>
</dbReference>
<keyword evidence="9" id="KW-1133">Transmembrane helix</keyword>
<keyword evidence="5" id="KW-0460">Magnesium</keyword>
<dbReference type="Pfam" id="PF25568">
    <property type="entry name" value="AAA_lid_At3g28540"/>
    <property type="match status" value="1"/>
</dbReference>
<dbReference type="SMART" id="SM00382">
    <property type="entry name" value="AAA"/>
    <property type="match status" value="1"/>
</dbReference>
<evidence type="ECO:0000256" key="1">
    <source>
        <dbReference type="ARBA" id="ARBA00001946"/>
    </source>
</evidence>
<reference evidence="12" key="1">
    <citation type="journal article" date="2016" name="Nature">
        <title>The genome of the seagrass Zostera marina reveals angiosperm adaptation to the sea.</title>
        <authorList>
            <person name="Olsen J.L."/>
            <person name="Rouze P."/>
            <person name="Verhelst B."/>
            <person name="Lin Y.-C."/>
            <person name="Bayer T."/>
            <person name="Collen J."/>
            <person name="Dattolo E."/>
            <person name="De Paoli E."/>
            <person name="Dittami S."/>
            <person name="Maumus F."/>
            <person name="Michel G."/>
            <person name="Kersting A."/>
            <person name="Lauritano C."/>
            <person name="Lohaus R."/>
            <person name="Toepel M."/>
            <person name="Tonon T."/>
            <person name="Vanneste K."/>
            <person name="Amirebrahimi M."/>
            <person name="Brakel J."/>
            <person name="Bostroem C."/>
            <person name="Chovatia M."/>
            <person name="Grimwood J."/>
            <person name="Jenkins J.W."/>
            <person name="Jueterbock A."/>
            <person name="Mraz A."/>
            <person name="Stam W.T."/>
            <person name="Tice H."/>
            <person name="Bornberg-Bauer E."/>
            <person name="Green P.J."/>
            <person name="Pearson G.A."/>
            <person name="Procaccini G."/>
            <person name="Duarte C.M."/>
            <person name="Schmutz J."/>
            <person name="Reusch T.B.H."/>
            <person name="Van de Peer Y."/>
        </authorList>
    </citation>
    <scope>NUCLEOTIDE SEQUENCE [LARGE SCALE GENOMIC DNA]</scope>
    <source>
        <strain evidence="12">cv. Finnish</strain>
    </source>
</reference>
<dbReference type="OMA" id="IFHEYET"/>
<dbReference type="GO" id="GO:0005524">
    <property type="term" value="F:ATP binding"/>
    <property type="evidence" value="ECO:0007669"/>
    <property type="project" value="UniProtKB-KW"/>
</dbReference>
<evidence type="ECO:0000313" key="12">
    <source>
        <dbReference type="Proteomes" id="UP000036987"/>
    </source>
</evidence>
<dbReference type="Pfam" id="PF00004">
    <property type="entry name" value="AAA"/>
    <property type="match status" value="1"/>
</dbReference>
<proteinExistence type="inferred from homology"/>
<dbReference type="Gene3D" id="3.40.50.300">
    <property type="entry name" value="P-loop containing nucleotide triphosphate hydrolases"/>
    <property type="match status" value="1"/>
</dbReference>
<dbReference type="InterPro" id="IPR003593">
    <property type="entry name" value="AAA+_ATPase"/>
</dbReference>
<dbReference type="SUPFAM" id="SSF52540">
    <property type="entry name" value="P-loop containing nucleoside triphosphate hydrolases"/>
    <property type="match status" value="1"/>
</dbReference>
<dbReference type="OrthoDB" id="10251412at2759"/>
<evidence type="ECO:0000256" key="8">
    <source>
        <dbReference type="SAM" id="MobiDB-lite"/>
    </source>
</evidence>
<keyword evidence="12" id="KW-1185">Reference proteome</keyword>
<comment type="caution">
    <text evidence="11">The sequence shown here is derived from an EMBL/GenBank/DDBJ whole genome shotgun (WGS) entry which is preliminary data.</text>
</comment>
<keyword evidence="11" id="KW-0482">Metalloprotease</keyword>
<evidence type="ECO:0000256" key="3">
    <source>
        <dbReference type="ARBA" id="ARBA00022741"/>
    </source>
</evidence>
<feature type="domain" description="AAA+ ATPase" evidence="10">
    <location>
        <begin position="257"/>
        <end position="408"/>
    </location>
</feature>
<evidence type="ECO:0000259" key="10">
    <source>
        <dbReference type="SMART" id="SM00382"/>
    </source>
</evidence>
<dbReference type="InterPro" id="IPR050747">
    <property type="entry name" value="Mitochondrial_chaperone_BCS1"/>
</dbReference>
<dbReference type="GO" id="GO:0006950">
    <property type="term" value="P:response to stress"/>
    <property type="evidence" value="ECO:0007669"/>
    <property type="project" value="UniProtKB-ARBA"/>
</dbReference>
<keyword evidence="11" id="KW-0645">Protease</keyword>
<accession>A0A0K9Q0P8</accession>
<gene>
    <name evidence="11" type="ORF">ZOSMA_137G00420</name>
</gene>
<evidence type="ECO:0000256" key="9">
    <source>
        <dbReference type="SAM" id="Phobius"/>
    </source>
</evidence>
<keyword evidence="9" id="KW-0812">Transmembrane</keyword>
<evidence type="ECO:0000313" key="11">
    <source>
        <dbReference type="EMBL" id="KMZ74025.1"/>
    </source>
</evidence>
<keyword evidence="4 7" id="KW-0067">ATP-binding</keyword>
<comment type="cofactor">
    <cofactor evidence="1">
        <name>Mg(2+)</name>
        <dbReference type="ChEBI" id="CHEBI:18420"/>
    </cofactor>
</comment>
<dbReference type="InterPro" id="IPR003959">
    <property type="entry name" value="ATPase_AAA_core"/>
</dbReference>
<comment type="similarity">
    <text evidence="2">Belongs to the AAA ATPase family. BCS1 subfamily.</text>
</comment>
<evidence type="ECO:0000256" key="6">
    <source>
        <dbReference type="ARBA" id="ARBA00049360"/>
    </source>
</evidence>
<dbReference type="InterPro" id="IPR027417">
    <property type="entry name" value="P-loop_NTPase"/>
</dbReference>
<dbReference type="Proteomes" id="UP000036987">
    <property type="component" value="Unassembled WGS sequence"/>
</dbReference>
<dbReference type="Gene3D" id="6.10.280.40">
    <property type="match status" value="1"/>
</dbReference>
<dbReference type="STRING" id="29655.A0A0K9Q0P8"/>
<keyword evidence="11" id="KW-0378">Hydrolase</keyword>
<evidence type="ECO:0000256" key="7">
    <source>
        <dbReference type="RuleBase" id="RU003651"/>
    </source>
</evidence>
<dbReference type="FunFam" id="3.40.50.300:FF:001122">
    <property type="entry name" value="AAA-ATPase ASD, mitochondrial"/>
    <property type="match status" value="1"/>
</dbReference>
<evidence type="ECO:0000256" key="4">
    <source>
        <dbReference type="ARBA" id="ARBA00022840"/>
    </source>
</evidence>
<dbReference type="CDD" id="cd19510">
    <property type="entry name" value="RecA-like_BCS1"/>
    <property type="match status" value="1"/>
</dbReference>
<dbReference type="GO" id="GO:0008237">
    <property type="term" value="F:metallopeptidase activity"/>
    <property type="evidence" value="ECO:0007669"/>
    <property type="project" value="UniProtKB-KW"/>
</dbReference>